<dbReference type="InParanoid" id="A0A1B1AK55"/>
<reference evidence="1 2" key="1">
    <citation type="submission" date="2015-11" db="EMBL/GenBank/DDBJ databases">
        <title>Whole-Genome Sequence of Candidatus Oderbacter manganicum from the National Park Lower Oder Valley, Germany.</title>
        <authorList>
            <person name="Braun B."/>
            <person name="Liere K."/>
            <person name="Szewzyk U."/>
        </authorList>
    </citation>
    <scope>NUCLEOTIDE SEQUENCE [LARGE SCALE GENOMIC DNA]</scope>
    <source>
        <strain evidence="1 2">OTSz_A_272</strain>
    </source>
</reference>
<dbReference type="InterPro" id="IPR019587">
    <property type="entry name" value="Polyketide_cyclase/dehydratase"/>
</dbReference>
<dbReference type="Gene3D" id="3.20.80.10">
    <property type="entry name" value="Regulatory factor, effector binding domain"/>
    <property type="match status" value="1"/>
</dbReference>
<dbReference type="SUPFAM" id="SSF55961">
    <property type="entry name" value="Bet v1-like"/>
    <property type="match status" value="1"/>
</dbReference>
<evidence type="ECO:0000313" key="1">
    <source>
        <dbReference type="EMBL" id="ANP46937.1"/>
    </source>
</evidence>
<dbReference type="Proteomes" id="UP000092498">
    <property type="component" value="Chromosome"/>
</dbReference>
<protein>
    <recommendedName>
        <fullName evidence="3">Bacterial transcription activator effector binding domain-containing protein</fullName>
    </recommendedName>
</protein>
<dbReference type="EMBL" id="CP013244">
    <property type="protein sequence ID" value="ANP46937.1"/>
    <property type="molecule type" value="Genomic_DNA"/>
</dbReference>
<dbReference type="InterPro" id="IPR011256">
    <property type="entry name" value="Reg_factor_effector_dom_sf"/>
</dbReference>
<proteinExistence type="predicted"/>
<dbReference type="KEGG" id="cbot:ATE48_13925"/>
<dbReference type="CDD" id="cd07818">
    <property type="entry name" value="SRPBCC_1"/>
    <property type="match status" value="1"/>
</dbReference>
<organism evidence="1 2">
    <name type="scientific">Candidatus Viadribacter manganicus</name>
    <dbReference type="NCBI Taxonomy" id="1759059"/>
    <lineage>
        <taxon>Bacteria</taxon>
        <taxon>Pseudomonadati</taxon>
        <taxon>Pseudomonadota</taxon>
        <taxon>Alphaproteobacteria</taxon>
        <taxon>Hyphomonadales</taxon>
        <taxon>Hyphomonadaceae</taxon>
        <taxon>Candidatus Viadribacter</taxon>
    </lineage>
</organism>
<dbReference type="OrthoDB" id="9807923at2"/>
<evidence type="ECO:0008006" key="3">
    <source>
        <dbReference type="Google" id="ProtNLM"/>
    </source>
</evidence>
<name>A0A1B1AK55_9PROT</name>
<dbReference type="Pfam" id="PF10604">
    <property type="entry name" value="Polyketide_cyc2"/>
    <property type="match status" value="1"/>
</dbReference>
<keyword evidence="2" id="KW-1185">Reference proteome</keyword>
<accession>A0A1B1AK55</accession>
<sequence length="343" mass="37721">MKWFLGLLLVVALVLGALFAVGTFLLPNSLEVTRTLTVERPRAAVFAMVNDLKIAKEWSPYYARDPDADYTFSGDAGEGQTMRWVSDVREVGSGRMSIVDSVPNEEVQSILEMGERATLNADMILRAVEGGTAVAWTVTAECGEGWINVPCRYMNLILRGMVEKELDSGLGRLKTLAEQLPNVNFEALNPQFDEIAPQMFVYSTVETSLENLAEMERAEAMGINQVRDFMTQYQLTPAGALTRVVTSYENNRISFRVGYPYSGATPLSVVGVQVGETPSGQAMHVLVEGDRANIQAAYAQMNAYMQAHRIAGREGGLPWEVLHQQGSADGAVPTRIEIFMPLQ</sequence>
<dbReference type="AlphaFoldDB" id="A0A1B1AK55"/>
<dbReference type="Gene3D" id="3.30.530.20">
    <property type="match status" value="1"/>
</dbReference>
<dbReference type="InterPro" id="IPR023393">
    <property type="entry name" value="START-like_dom_sf"/>
</dbReference>
<gene>
    <name evidence="1" type="ORF">ATE48_13925</name>
</gene>
<dbReference type="RefSeq" id="WP_066772488.1">
    <property type="nucleotide sequence ID" value="NZ_CP013244.1"/>
</dbReference>
<evidence type="ECO:0000313" key="2">
    <source>
        <dbReference type="Proteomes" id="UP000092498"/>
    </source>
</evidence>